<evidence type="ECO:0000313" key="2">
    <source>
        <dbReference type="EMBL" id="SDU96498.1"/>
    </source>
</evidence>
<feature type="compositionally biased region" description="Basic and acidic residues" evidence="1">
    <location>
        <begin position="27"/>
        <end position="50"/>
    </location>
</feature>
<accession>A0A1H2MU60</accession>
<dbReference type="AlphaFoldDB" id="A0A1H2MU60"/>
<dbReference type="STRING" id="46679.SAMN05216202_2352"/>
<evidence type="ECO:0000313" key="3">
    <source>
        <dbReference type="Proteomes" id="UP000198600"/>
    </source>
</evidence>
<gene>
    <name evidence="2" type="ORF">SAMN05216202_2352</name>
</gene>
<organism evidence="2 3">
    <name type="scientific">Pseudomonas mucidolens</name>
    <dbReference type="NCBI Taxonomy" id="46679"/>
    <lineage>
        <taxon>Bacteria</taxon>
        <taxon>Pseudomonadati</taxon>
        <taxon>Pseudomonadota</taxon>
        <taxon>Gammaproteobacteria</taxon>
        <taxon>Pseudomonadales</taxon>
        <taxon>Pseudomonadaceae</taxon>
        <taxon>Pseudomonas</taxon>
    </lineage>
</organism>
<dbReference type="EMBL" id="LT629802">
    <property type="protein sequence ID" value="SDU96498.1"/>
    <property type="molecule type" value="Genomic_DNA"/>
</dbReference>
<feature type="region of interest" description="Disordered" evidence="1">
    <location>
        <begin position="1"/>
        <end position="75"/>
    </location>
</feature>
<protein>
    <submittedName>
        <fullName evidence="2">Uncharacterized protein</fullName>
    </submittedName>
</protein>
<keyword evidence="3" id="KW-1185">Reference proteome</keyword>
<dbReference type="Proteomes" id="UP000198600">
    <property type="component" value="Chromosome I"/>
</dbReference>
<proteinExistence type="predicted"/>
<name>A0A1H2MU60_9PSED</name>
<reference evidence="3" key="1">
    <citation type="submission" date="2016-10" db="EMBL/GenBank/DDBJ databases">
        <authorList>
            <person name="Varghese N."/>
            <person name="Submissions S."/>
        </authorList>
    </citation>
    <scope>NUCLEOTIDE SEQUENCE [LARGE SCALE GENOMIC DNA]</scope>
    <source>
        <strain evidence="3">LMG 2223</strain>
    </source>
</reference>
<evidence type="ECO:0000256" key="1">
    <source>
        <dbReference type="SAM" id="MobiDB-lite"/>
    </source>
</evidence>
<sequence length="75" mass="8467">MNNHMHMQGNTPMDYPLPVAPGPLDPGRPDVPPRPEDGVEQVPDHEGERPLDDDDTGLDPGRMREETDVDREQER</sequence>
<feature type="compositionally biased region" description="Basic and acidic residues" evidence="1">
    <location>
        <begin position="61"/>
        <end position="75"/>
    </location>
</feature>
<feature type="compositionally biased region" description="Polar residues" evidence="1">
    <location>
        <begin position="1"/>
        <end position="11"/>
    </location>
</feature>